<evidence type="ECO:0000256" key="2">
    <source>
        <dbReference type="ARBA" id="ARBA00022747"/>
    </source>
</evidence>
<dbReference type="GO" id="GO:0009307">
    <property type="term" value="P:DNA restriction-modification system"/>
    <property type="evidence" value="ECO:0007669"/>
    <property type="project" value="UniProtKB-KW"/>
</dbReference>
<dbReference type="CDD" id="cd17278">
    <property type="entry name" value="RMtype1_S_LdeBORF1052P-TRD2-CR2"/>
    <property type="match status" value="1"/>
</dbReference>
<organism evidence="7 8">
    <name type="scientific">Megamonas funiformis</name>
    <dbReference type="NCBI Taxonomy" id="437897"/>
    <lineage>
        <taxon>Bacteria</taxon>
        <taxon>Bacillati</taxon>
        <taxon>Bacillota</taxon>
        <taxon>Negativicutes</taxon>
        <taxon>Selenomonadales</taxon>
        <taxon>Selenomonadaceae</taxon>
        <taxon>Megamonas</taxon>
    </lineage>
</organism>
<evidence type="ECO:0000256" key="4">
    <source>
        <dbReference type="ARBA" id="ARBA00038652"/>
    </source>
</evidence>
<gene>
    <name evidence="7" type="ORF">LIY65_01995</name>
</gene>
<keyword evidence="2" id="KW-0680">Restriction system</keyword>
<dbReference type="InterPro" id="IPR044946">
    <property type="entry name" value="Restrct_endonuc_typeI_TRD_sf"/>
</dbReference>
<dbReference type="InterPro" id="IPR051212">
    <property type="entry name" value="Type-I_RE_S_subunit"/>
</dbReference>
<sequence length="447" mass="51994">MAKKKQIELTIEEKLQNALVPKEEQPYKIPNNWCWTYFKDIFYIENGYAFKKIDYKKEGIPLVRISNIENGIVNINECIYVNKLEKNEEKYVIEKGDLLIALSGATTGKNGVYYLDEIAYLNQRIGNIKIKNKEKVLNEYRNYYIALKNEDILNLAYGGAQPNISPKVIEFISIPLSPINEQQRIVNRIESLFTKLDRAKELIENTLAQFEQNKMAILHKAFTGELTVKWRKKNNIDLSSWKKYELKEVFKVVKDKYNPQIENQIVNYIGLENIETSKGIINKNNSSEVKSIKTKFKKDDVLYGKLRPYLNKHDVVNFDGICSTDILVFRFDNINTAKYINYYFNLPMFIQYAVENSSGINLPRVSEKTISKYKISLPIIEEQQEIVNILDKLLAKYNKIKNLEQQLEKIELLKKAILAKAFRGELGTNNPDEESAENLLKEILAEK</sequence>
<evidence type="ECO:0000313" key="7">
    <source>
        <dbReference type="EMBL" id="MCB6827452.1"/>
    </source>
</evidence>
<proteinExistence type="inferred from homology"/>
<feature type="coiled-coil region" evidence="5">
    <location>
        <begin position="390"/>
        <end position="420"/>
    </location>
</feature>
<dbReference type="PANTHER" id="PTHR43140">
    <property type="entry name" value="TYPE-1 RESTRICTION ENZYME ECOKI SPECIFICITY PROTEIN"/>
    <property type="match status" value="1"/>
</dbReference>
<dbReference type="AlphaFoldDB" id="A0AAW4U2T0"/>
<keyword evidence="3" id="KW-0238">DNA-binding</keyword>
<accession>A0AAW4U2T0</accession>
<name>A0AAW4U2T0_9FIRM</name>
<keyword evidence="7" id="KW-0378">Hydrolase</keyword>
<keyword evidence="7" id="KW-0540">Nuclease</keyword>
<keyword evidence="7" id="KW-0255">Endonuclease</keyword>
<comment type="caution">
    <text evidence="7">The sequence shown here is derived from an EMBL/GenBank/DDBJ whole genome shotgun (WGS) entry which is preliminary data.</text>
</comment>
<evidence type="ECO:0000256" key="3">
    <source>
        <dbReference type="ARBA" id="ARBA00023125"/>
    </source>
</evidence>
<evidence type="ECO:0000313" key="8">
    <source>
        <dbReference type="Proteomes" id="UP001198190"/>
    </source>
</evidence>
<dbReference type="GO" id="GO:0004519">
    <property type="term" value="F:endonuclease activity"/>
    <property type="evidence" value="ECO:0007669"/>
    <property type="project" value="UniProtKB-KW"/>
</dbReference>
<evidence type="ECO:0000259" key="6">
    <source>
        <dbReference type="Pfam" id="PF01420"/>
    </source>
</evidence>
<dbReference type="Gene3D" id="3.90.220.20">
    <property type="entry name" value="DNA methylase specificity domains"/>
    <property type="match status" value="2"/>
</dbReference>
<feature type="domain" description="Type I restriction modification DNA specificity" evidence="6">
    <location>
        <begin position="240"/>
        <end position="408"/>
    </location>
</feature>
<dbReference type="GO" id="GO:0016787">
    <property type="term" value="F:hydrolase activity"/>
    <property type="evidence" value="ECO:0007669"/>
    <property type="project" value="UniProtKB-KW"/>
</dbReference>
<dbReference type="Pfam" id="PF01420">
    <property type="entry name" value="Methylase_S"/>
    <property type="match status" value="2"/>
</dbReference>
<dbReference type="SUPFAM" id="SSF116734">
    <property type="entry name" value="DNA methylase specificity domain"/>
    <property type="match status" value="2"/>
</dbReference>
<reference evidence="7" key="1">
    <citation type="submission" date="2021-10" db="EMBL/GenBank/DDBJ databases">
        <title>Collection of gut derived symbiotic bacterial strains cultured from healthy donors.</title>
        <authorList>
            <person name="Lin H."/>
            <person name="Littmann E."/>
            <person name="Claire K."/>
            <person name="Pamer E."/>
        </authorList>
    </citation>
    <scope>NUCLEOTIDE SEQUENCE</scope>
    <source>
        <strain evidence="7">MSK.7.16</strain>
    </source>
</reference>
<dbReference type="GO" id="GO:0003677">
    <property type="term" value="F:DNA binding"/>
    <property type="evidence" value="ECO:0007669"/>
    <property type="project" value="UniProtKB-KW"/>
</dbReference>
<keyword evidence="5" id="KW-0175">Coiled coil</keyword>
<dbReference type="EC" id="3.1.21.-" evidence="7"/>
<evidence type="ECO:0000256" key="5">
    <source>
        <dbReference type="SAM" id="Coils"/>
    </source>
</evidence>
<dbReference type="Proteomes" id="UP001198190">
    <property type="component" value="Unassembled WGS sequence"/>
</dbReference>
<feature type="domain" description="Type I restriction modification DNA specificity" evidence="6">
    <location>
        <begin position="38"/>
        <end position="200"/>
    </location>
</feature>
<comment type="subunit">
    <text evidence="4">The methyltransferase is composed of M and S polypeptides.</text>
</comment>
<dbReference type="RefSeq" id="WP_227152621.1">
    <property type="nucleotide sequence ID" value="NZ_JAJCGD010000003.1"/>
</dbReference>
<dbReference type="PANTHER" id="PTHR43140:SF1">
    <property type="entry name" value="TYPE I RESTRICTION ENZYME ECOKI SPECIFICITY SUBUNIT"/>
    <property type="match status" value="1"/>
</dbReference>
<dbReference type="InterPro" id="IPR000055">
    <property type="entry name" value="Restrct_endonuc_typeI_TRD"/>
</dbReference>
<evidence type="ECO:0000256" key="1">
    <source>
        <dbReference type="ARBA" id="ARBA00010923"/>
    </source>
</evidence>
<comment type="similarity">
    <text evidence="1">Belongs to the type-I restriction system S methylase family.</text>
</comment>
<dbReference type="EMBL" id="JAJCGD010000003">
    <property type="protein sequence ID" value="MCB6827452.1"/>
    <property type="molecule type" value="Genomic_DNA"/>
</dbReference>
<protein>
    <submittedName>
        <fullName evidence="7">Restriction endonuclease subunit S</fullName>
        <ecNumber evidence="7">3.1.21.-</ecNumber>
    </submittedName>
</protein>